<keyword evidence="2" id="KW-1185">Reference proteome</keyword>
<evidence type="ECO:0000313" key="2">
    <source>
        <dbReference type="Proteomes" id="UP001310022"/>
    </source>
</evidence>
<gene>
    <name evidence="1" type="ORF">PEDI_37260</name>
</gene>
<comment type="caution">
    <text evidence="1">The sequence shown here is derived from an EMBL/GenBank/DDBJ whole genome shotgun (WGS) entry which is preliminary data.</text>
</comment>
<organism evidence="1 2">
    <name type="scientific">Persicobacter diffluens</name>
    <dbReference type="NCBI Taxonomy" id="981"/>
    <lineage>
        <taxon>Bacteria</taxon>
        <taxon>Pseudomonadati</taxon>
        <taxon>Bacteroidota</taxon>
        <taxon>Cytophagia</taxon>
        <taxon>Cytophagales</taxon>
        <taxon>Persicobacteraceae</taxon>
        <taxon>Persicobacter</taxon>
    </lineage>
</organism>
<reference evidence="1 2" key="1">
    <citation type="submission" date="2021-12" db="EMBL/GenBank/DDBJ databases">
        <title>Genome sequencing of bacteria with rrn-lacking chromosome and rrn-plasmid.</title>
        <authorList>
            <person name="Anda M."/>
            <person name="Iwasaki W."/>
        </authorList>
    </citation>
    <scope>NUCLEOTIDE SEQUENCE [LARGE SCALE GENOMIC DNA]</scope>
    <source>
        <strain evidence="1 2">NBRC 15940</strain>
    </source>
</reference>
<proteinExistence type="predicted"/>
<protein>
    <submittedName>
        <fullName evidence="1">Uncharacterized protein</fullName>
    </submittedName>
</protein>
<dbReference type="Proteomes" id="UP001310022">
    <property type="component" value="Unassembled WGS sequence"/>
</dbReference>
<name>A0AAN5ALE8_9BACT</name>
<dbReference type="AlphaFoldDB" id="A0AAN5ALE8"/>
<sequence length="190" mass="22444">MSEVNFLTKVENFVKNEIVNPAPQKVSFESIKMDDRVYVILDNGPKPLSDILNEEECAYRFFQMGISLAFDVNVPNRKQLSAKYNTMVFRLLSDYTYIWNNDIIDHREFWDITSLSFETFALFSQKELTKALPHMSRLDILNFLQWHTPHGQFSDWIRYSSDEFAHPLSRAEAEKLLISILIHRKEPIEY</sequence>
<evidence type="ECO:0000313" key="1">
    <source>
        <dbReference type="EMBL" id="GJM63174.1"/>
    </source>
</evidence>
<accession>A0AAN5ALE8</accession>
<dbReference type="RefSeq" id="WP_338238378.1">
    <property type="nucleotide sequence ID" value="NZ_BQKE01000002.1"/>
</dbReference>
<dbReference type="EMBL" id="BQKE01000002">
    <property type="protein sequence ID" value="GJM63174.1"/>
    <property type="molecule type" value="Genomic_DNA"/>
</dbReference>